<comment type="caution">
    <text evidence="1">The sequence shown here is derived from an EMBL/GenBank/DDBJ whole genome shotgun (WGS) entry which is preliminary data.</text>
</comment>
<organism evidence="1 2">
    <name type="scientific">Cinchona calisaya</name>
    <dbReference type="NCBI Taxonomy" id="153742"/>
    <lineage>
        <taxon>Eukaryota</taxon>
        <taxon>Viridiplantae</taxon>
        <taxon>Streptophyta</taxon>
        <taxon>Embryophyta</taxon>
        <taxon>Tracheophyta</taxon>
        <taxon>Spermatophyta</taxon>
        <taxon>Magnoliopsida</taxon>
        <taxon>eudicotyledons</taxon>
        <taxon>Gunneridae</taxon>
        <taxon>Pentapetalae</taxon>
        <taxon>asterids</taxon>
        <taxon>lamiids</taxon>
        <taxon>Gentianales</taxon>
        <taxon>Rubiaceae</taxon>
        <taxon>Cinchonoideae</taxon>
        <taxon>Cinchoneae</taxon>
        <taxon>Cinchona</taxon>
    </lineage>
</organism>
<protein>
    <submittedName>
        <fullName evidence="1">Uncharacterized protein</fullName>
    </submittedName>
</protein>
<proteinExistence type="predicted"/>
<keyword evidence="2" id="KW-1185">Reference proteome</keyword>
<evidence type="ECO:0000313" key="2">
    <source>
        <dbReference type="Proteomes" id="UP001630127"/>
    </source>
</evidence>
<gene>
    <name evidence="1" type="ORF">ACH5RR_041020</name>
</gene>
<name>A0ABD2XXS7_9GENT</name>
<dbReference type="Proteomes" id="UP001630127">
    <property type="component" value="Unassembled WGS sequence"/>
</dbReference>
<accession>A0ABD2XXS7</accession>
<evidence type="ECO:0000313" key="1">
    <source>
        <dbReference type="EMBL" id="KAL3498288.1"/>
    </source>
</evidence>
<reference evidence="1 2" key="1">
    <citation type="submission" date="2024-11" db="EMBL/GenBank/DDBJ databases">
        <title>A near-complete genome assembly of Cinchona calisaya.</title>
        <authorList>
            <person name="Lian D.C."/>
            <person name="Zhao X.W."/>
            <person name="Wei L."/>
        </authorList>
    </citation>
    <scope>NUCLEOTIDE SEQUENCE [LARGE SCALE GENOMIC DNA]</scope>
    <source>
        <tissue evidence="1">Nenye</tissue>
    </source>
</reference>
<dbReference type="EMBL" id="JBJUIK010000017">
    <property type="protein sequence ID" value="KAL3498288.1"/>
    <property type="molecule type" value="Genomic_DNA"/>
</dbReference>
<dbReference type="AlphaFoldDB" id="A0ABD2XXS7"/>
<sequence>MEQLEQGYTYFVQQHVADAVCKDFLEDAADVHGVIGVHALMSIDATTTRLDIRAIWKGEPGWARARVVVVLILFEREAKDGGFARNEVKKLRS</sequence>